<dbReference type="GO" id="GO:0015079">
    <property type="term" value="F:potassium ion transmembrane transporter activity"/>
    <property type="evidence" value="ECO:0007669"/>
    <property type="project" value="InterPro"/>
</dbReference>
<dbReference type="NCBIfam" id="NF007034">
    <property type="entry name" value="PRK09496.2-1"/>
    <property type="match status" value="1"/>
</dbReference>
<dbReference type="SUPFAM" id="SSF51735">
    <property type="entry name" value="NAD(P)-binding Rossmann-fold domains"/>
    <property type="match status" value="2"/>
</dbReference>
<dbReference type="NCBIfam" id="NF007031">
    <property type="entry name" value="PRK09496.1-2"/>
    <property type="match status" value="1"/>
</dbReference>
<dbReference type="PANTHER" id="PTHR43833:SF5">
    <property type="entry name" value="TRK SYSTEM POTASSIUM UPTAKE PROTEIN TRKA"/>
    <property type="match status" value="1"/>
</dbReference>
<keyword evidence="3" id="KW-0633">Potassium transport</keyword>
<evidence type="ECO:0000256" key="2">
    <source>
        <dbReference type="ARBA" id="ARBA00022448"/>
    </source>
</evidence>
<dbReference type="InterPro" id="IPR036721">
    <property type="entry name" value="RCK_C_sf"/>
</dbReference>
<proteinExistence type="predicted"/>
<keyword evidence="6" id="KW-0406">Ion transport</keyword>
<evidence type="ECO:0000259" key="7">
    <source>
        <dbReference type="PROSITE" id="PS51201"/>
    </source>
</evidence>
<dbReference type="SUPFAM" id="SSF116726">
    <property type="entry name" value="TrkA C-terminal domain-like"/>
    <property type="match status" value="2"/>
</dbReference>
<dbReference type="NCBIfam" id="NF007039">
    <property type="entry name" value="PRK09496.3-2"/>
    <property type="match status" value="1"/>
</dbReference>
<dbReference type="PROSITE" id="PS51202">
    <property type="entry name" value="RCK_C"/>
    <property type="match status" value="2"/>
</dbReference>
<dbReference type="GO" id="GO:0005886">
    <property type="term" value="C:plasma membrane"/>
    <property type="evidence" value="ECO:0007669"/>
    <property type="project" value="InterPro"/>
</dbReference>
<dbReference type="NCBIfam" id="NF007041">
    <property type="entry name" value="PRK09496.3-4"/>
    <property type="match status" value="1"/>
</dbReference>
<keyword evidence="5" id="KW-0520">NAD</keyword>
<evidence type="ECO:0000256" key="5">
    <source>
        <dbReference type="ARBA" id="ARBA00023027"/>
    </source>
</evidence>
<evidence type="ECO:0000256" key="4">
    <source>
        <dbReference type="ARBA" id="ARBA00022958"/>
    </source>
</evidence>
<sequence length="468" mass="50699">MEIIIVGAGKLGYKLAEAFTIEDNNVVMVDEKGSALERADNQLDVLTVKGNGAQLSLLNGLKAGSKDLLVAVTSSDEANILIASTAKRLGCKKVAARVRNPEYSNQINFVKKEMNIDYIANPENETAREISKYLIKGKALHMEDFAGGRVVMTEFRAKNLPLAKNTVLKDLQIPSQMLIAAIQRDGGIIIPHGDTIIKGSDLVYIIGEKETVNNYCIECGKPSVQKGAKKVMILGGGKAGYYLAKNLIKSGVQVKIVERSEDRCRYLAEELPAALIIHGDGTDNHLLKEENIGETDALVSLTGYDEENLLVALLAKKHGVEKVIAKVSRPNYVPIIEQLGIDVAINPVLITASEILRYTQGGRVAALSLLLGGEAEVIEIITQENSSIVGKPLKALNLPKGLIVGAVVKNGDVVIPDGNTVIGPDQRLIIFILQSEVKILKKLFYKTRGGVFGELWNNYKGLRDPSSI</sequence>
<comment type="caution">
    <text evidence="9">The sequence shown here is derived from an EMBL/GenBank/DDBJ whole genome shotgun (WGS) entry which is preliminary data.</text>
</comment>
<organism evidence="9 10">
    <name type="scientific">Isachenkonia alkalipeptolytica</name>
    <dbReference type="NCBI Taxonomy" id="2565777"/>
    <lineage>
        <taxon>Bacteria</taxon>
        <taxon>Bacillati</taxon>
        <taxon>Bacillota</taxon>
        <taxon>Clostridia</taxon>
        <taxon>Eubacteriales</taxon>
        <taxon>Clostridiaceae</taxon>
        <taxon>Isachenkonia</taxon>
    </lineage>
</organism>
<dbReference type="RefSeq" id="WP_160721316.1">
    <property type="nucleotide sequence ID" value="NZ_SUMG01000009.1"/>
</dbReference>
<dbReference type="InterPro" id="IPR006037">
    <property type="entry name" value="RCK_C"/>
</dbReference>
<dbReference type="Proteomes" id="UP000449710">
    <property type="component" value="Unassembled WGS sequence"/>
</dbReference>
<evidence type="ECO:0000259" key="8">
    <source>
        <dbReference type="PROSITE" id="PS51202"/>
    </source>
</evidence>
<evidence type="ECO:0000313" key="9">
    <source>
        <dbReference type="EMBL" id="NBG88574.1"/>
    </source>
</evidence>
<dbReference type="EMBL" id="SUMG01000009">
    <property type="protein sequence ID" value="NBG88574.1"/>
    <property type="molecule type" value="Genomic_DNA"/>
</dbReference>
<accession>A0AA44BDQ9</accession>
<dbReference type="PANTHER" id="PTHR43833">
    <property type="entry name" value="POTASSIUM CHANNEL PROTEIN 2-RELATED-RELATED"/>
    <property type="match status" value="1"/>
</dbReference>
<feature type="domain" description="RCK N-terminal" evidence="7">
    <location>
        <begin position="1"/>
        <end position="120"/>
    </location>
</feature>
<evidence type="ECO:0000256" key="3">
    <source>
        <dbReference type="ARBA" id="ARBA00022538"/>
    </source>
</evidence>
<evidence type="ECO:0000256" key="6">
    <source>
        <dbReference type="ARBA" id="ARBA00023065"/>
    </source>
</evidence>
<feature type="domain" description="RCK C-terminal" evidence="8">
    <location>
        <begin position="364"/>
        <end position="446"/>
    </location>
</feature>
<dbReference type="PRINTS" id="PR00335">
    <property type="entry name" value="KUPTAKETRKA"/>
</dbReference>
<keyword evidence="2" id="KW-0813">Transport</keyword>
<dbReference type="Gene3D" id="3.40.50.720">
    <property type="entry name" value="NAD(P)-binding Rossmann-like Domain"/>
    <property type="match status" value="2"/>
</dbReference>
<evidence type="ECO:0000313" key="10">
    <source>
        <dbReference type="Proteomes" id="UP000449710"/>
    </source>
</evidence>
<dbReference type="Pfam" id="PF02080">
    <property type="entry name" value="TrkA_C"/>
    <property type="match status" value="2"/>
</dbReference>
<dbReference type="NCBIfam" id="NF007032">
    <property type="entry name" value="PRK09496.1-4"/>
    <property type="match status" value="1"/>
</dbReference>
<dbReference type="InterPro" id="IPR003148">
    <property type="entry name" value="RCK_N"/>
</dbReference>
<dbReference type="InterPro" id="IPR050721">
    <property type="entry name" value="Trk_Ktr_HKT_K-transport"/>
</dbReference>
<protein>
    <recommendedName>
        <fullName evidence="1">Trk system potassium uptake protein TrkA</fullName>
    </recommendedName>
</protein>
<feature type="domain" description="RCK C-terminal" evidence="8">
    <location>
        <begin position="140"/>
        <end position="222"/>
    </location>
</feature>
<keyword evidence="10" id="KW-1185">Reference proteome</keyword>
<dbReference type="InterPro" id="IPR036291">
    <property type="entry name" value="NAD(P)-bd_dom_sf"/>
</dbReference>
<keyword evidence="4" id="KW-0630">Potassium</keyword>
<dbReference type="AlphaFoldDB" id="A0AA44BDQ9"/>
<gene>
    <name evidence="9" type="primary">trkA</name>
    <name evidence="9" type="ORF">ISALK_08670</name>
</gene>
<dbReference type="PROSITE" id="PS51201">
    <property type="entry name" value="RCK_N"/>
    <property type="match status" value="2"/>
</dbReference>
<evidence type="ECO:0000256" key="1">
    <source>
        <dbReference type="ARBA" id="ARBA00017378"/>
    </source>
</evidence>
<reference evidence="9 10" key="1">
    <citation type="submission" date="2019-04" db="EMBL/GenBank/DDBJ databases">
        <title>Isachenkonia alkalipeptolytica gen. nov. sp. nov. a new anaerobic, alkiliphilic organothrophic bacterium capable to reduce synthesized ferrihydrite isolated from a soda lake.</title>
        <authorList>
            <person name="Toshchakov S.V."/>
            <person name="Zavarzina D.G."/>
            <person name="Zhilina T.N."/>
            <person name="Kostrikina N.A."/>
            <person name="Kublanov I.V."/>
        </authorList>
    </citation>
    <scope>NUCLEOTIDE SEQUENCE [LARGE SCALE GENOMIC DNA]</scope>
    <source>
        <strain evidence="9 10">Z-1701</strain>
    </source>
</reference>
<dbReference type="InterPro" id="IPR006036">
    <property type="entry name" value="K_uptake_TrkA"/>
</dbReference>
<dbReference type="Gene3D" id="3.30.70.1450">
    <property type="entry name" value="Regulator of K+ conductance, C-terminal domain"/>
    <property type="match status" value="2"/>
</dbReference>
<name>A0AA44BDQ9_9CLOT</name>
<feature type="domain" description="RCK N-terminal" evidence="7">
    <location>
        <begin position="228"/>
        <end position="345"/>
    </location>
</feature>
<dbReference type="Pfam" id="PF02254">
    <property type="entry name" value="TrkA_N"/>
    <property type="match status" value="2"/>
</dbReference>